<gene>
    <name evidence="2" type="ORF">HNS30_08550</name>
</gene>
<dbReference type="Proteomes" id="UP000528460">
    <property type="component" value="Unassembled WGS sequence"/>
</dbReference>
<organism evidence="2 3">
    <name type="scientific">Corallococcus exercitus</name>
    <dbReference type="NCBI Taxonomy" id="2316736"/>
    <lineage>
        <taxon>Bacteria</taxon>
        <taxon>Pseudomonadati</taxon>
        <taxon>Myxococcota</taxon>
        <taxon>Myxococcia</taxon>
        <taxon>Myxococcales</taxon>
        <taxon>Cystobacterineae</taxon>
        <taxon>Myxococcaceae</taxon>
        <taxon>Corallococcus</taxon>
    </lineage>
</organism>
<dbReference type="SUPFAM" id="SSF47598">
    <property type="entry name" value="Ribbon-helix-helix"/>
    <property type="match status" value="1"/>
</dbReference>
<dbReference type="Pfam" id="PF01402">
    <property type="entry name" value="RHH_1"/>
    <property type="match status" value="1"/>
</dbReference>
<protein>
    <submittedName>
        <fullName evidence="2">CopG family transcriptional regulator</fullName>
    </submittedName>
</protein>
<dbReference type="InterPro" id="IPR002145">
    <property type="entry name" value="CopG"/>
</dbReference>
<proteinExistence type="predicted"/>
<dbReference type="InterPro" id="IPR010985">
    <property type="entry name" value="Ribbon_hlx_hlx"/>
</dbReference>
<evidence type="ECO:0000313" key="2">
    <source>
        <dbReference type="EMBL" id="NOK09078.1"/>
    </source>
</evidence>
<dbReference type="CDD" id="cd22233">
    <property type="entry name" value="RHH_CopAso-like"/>
    <property type="match status" value="1"/>
</dbReference>
<dbReference type="GO" id="GO:0006355">
    <property type="term" value="P:regulation of DNA-templated transcription"/>
    <property type="evidence" value="ECO:0007669"/>
    <property type="project" value="InterPro"/>
</dbReference>
<accession>A0A7Y4JQM2</accession>
<name>A0A7Y4JQM2_9BACT</name>
<feature type="domain" description="Ribbon-helix-helix protein CopG" evidence="1">
    <location>
        <begin position="5"/>
        <end position="43"/>
    </location>
</feature>
<evidence type="ECO:0000259" key="1">
    <source>
        <dbReference type="Pfam" id="PF01402"/>
    </source>
</evidence>
<sequence>MASVPLSLRIDAQLKEEVDRMAREQNRSLTEITENALRQFLAQTCQQCGATREKLNPGLTPSFERWVRDHRNEAVFLIMRQDNVTCAYKGVLWLCAERTVSLSPVSGNGMPRGTFLRDQIVDWRPGIHGTGTQEFEMENPGIPVNRWGLGAP</sequence>
<comment type="caution">
    <text evidence="2">The sequence shown here is derived from an EMBL/GenBank/DDBJ whole genome shotgun (WGS) entry which is preliminary data.</text>
</comment>
<reference evidence="2 3" key="1">
    <citation type="submission" date="2020-05" db="EMBL/GenBank/DDBJ databases">
        <authorList>
            <person name="Whitworth D."/>
        </authorList>
    </citation>
    <scope>NUCLEOTIDE SEQUENCE [LARGE SCALE GENOMIC DNA]</scope>
    <source>
        <strain evidence="2 3">CA046A</strain>
    </source>
</reference>
<dbReference type="EMBL" id="JABFJW010000046">
    <property type="protein sequence ID" value="NOK09078.1"/>
    <property type="molecule type" value="Genomic_DNA"/>
</dbReference>
<evidence type="ECO:0000313" key="3">
    <source>
        <dbReference type="Proteomes" id="UP000528460"/>
    </source>
</evidence>
<dbReference type="AlphaFoldDB" id="A0A7Y4JQM2"/>